<comment type="caution">
    <text evidence="1">The sequence shown here is derived from an EMBL/GenBank/DDBJ whole genome shotgun (WGS) entry which is preliminary data.</text>
</comment>
<organism evidence="1 3">
    <name type="scientific">Volvox reticuliferus</name>
    <dbReference type="NCBI Taxonomy" id="1737510"/>
    <lineage>
        <taxon>Eukaryota</taxon>
        <taxon>Viridiplantae</taxon>
        <taxon>Chlorophyta</taxon>
        <taxon>core chlorophytes</taxon>
        <taxon>Chlorophyceae</taxon>
        <taxon>CS clade</taxon>
        <taxon>Chlamydomonadales</taxon>
        <taxon>Volvocaceae</taxon>
        <taxon>Volvox</taxon>
    </lineage>
</organism>
<reference evidence="1" key="1">
    <citation type="journal article" date="2021" name="Proc. Natl. Acad. Sci. U.S.A.">
        <title>Three genomes in the algal genus Volvox reveal the fate of a haploid sex-determining region after a transition to homothallism.</title>
        <authorList>
            <person name="Yamamoto K."/>
            <person name="Hamaji T."/>
            <person name="Kawai-Toyooka H."/>
            <person name="Matsuzaki R."/>
            <person name="Takahashi F."/>
            <person name="Nishimura Y."/>
            <person name="Kawachi M."/>
            <person name="Noguchi H."/>
            <person name="Minakuchi Y."/>
            <person name="Umen J.G."/>
            <person name="Toyoda A."/>
            <person name="Nozaki H."/>
        </authorList>
    </citation>
    <scope>NUCLEOTIDE SEQUENCE</scope>
    <source>
        <strain evidence="2">NIES-3785</strain>
        <strain evidence="1">NIES-3786</strain>
    </source>
</reference>
<dbReference type="EMBL" id="BNCQ01000026">
    <property type="protein sequence ID" value="GIM08121.1"/>
    <property type="molecule type" value="Genomic_DNA"/>
</dbReference>
<protein>
    <recommendedName>
        <fullName evidence="4">Flagellar associated protein</fullName>
    </recommendedName>
</protein>
<evidence type="ECO:0000313" key="3">
    <source>
        <dbReference type="Proteomes" id="UP000747110"/>
    </source>
</evidence>
<dbReference type="Proteomes" id="UP000722791">
    <property type="component" value="Unassembled WGS sequence"/>
</dbReference>
<evidence type="ECO:0000313" key="1">
    <source>
        <dbReference type="EMBL" id="GIL92146.1"/>
    </source>
</evidence>
<dbReference type="EMBL" id="BNCP01000073">
    <property type="protein sequence ID" value="GIL92146.1"/>
    <property type="molecule type" value="Genomic_DNA"/>
</dbReference>
<proteinExistence type="predicted"/>
<name>A0A8J4D571_9CHLO</name>
<gene>
    <name evidence="1" type="ORF">Vretifemale_19710</name>
    <name evidence="2" type="ORF">Vretimale_12214</name>
</gene>
<keyword evidence="3" id="KW-1185">Reference proteome</keyword>
<dbReference type="Proteomes" id="UP000747110">
    <property type="component" value="Unassembled WGS sequence"/>
</dbReference>
<evidence type="ECO:0000313" key="2">
    <source>
        <dbReference type="EMBL" id="GIM08121.1"/>
    </source>
</evidence>
<dbReference type="OrthoDB" id="249703at2759"/>
<sequence length="180" mass="19049">MADPKAAKKEGGKKGVDLSGMSDLGGVKFFNVTLETPNGDLELMKIALEGMNAEVDETAEERKGGAGELGKMLLSAGDKTLALLCNIPEALAESYPHVKAADWVDKLIEAAGGKVASREESKDVILVLIEGDPENGLFPLKMRDVASSAGFAFLRENGLLPADDSDDDYIPDPEAAGIEW</sequence>
<dbReference type="AlphaFoldDB" id="A0A8J4D571"/>
<accession>A0A8J4D571</accession>
<evidence type="ECO:0008006" key="4">
    <source>
        <dbReference type="Google" id="ProtNLM"/>
    </source>
</evidence>